<evidence type="ECO:0000256" key="12">
    <source>
        <dbReference type="ARBA" id="ARBA00049546"/>
    </source>
</evidence>
<evidence type="ECO:0000256" key="5">
    <source>
        <dbReference type="ARBA" id="ARBA00022723"/>
    </source>
</evidence>
<feature type="binding site" evidence="13">
    <location>
        <position position="117"/>
    </location>
    <ligand>
        <name>Mg(2+)</name>
        <dbReference type="ChEBI" id="CHEBI:18420"/>
        <label>1</label>
    </ligand>
</feature>
<feature type="short sequence motif" description="Nudix box" evidence="14">
    <location>
        <begin position="98"/>
        <end position="120"/>
    </location>
</feature>
<dbReference type="GO" id="GO:0046872">
    <property type="term" value="F:metal ion binding"/>
    <property type="evidence" value="ECO:0007669"/>
    <property type="project" value="UniProtKB-KW"/>
</dbReference>
<evidence type="ECO:0000256" key="3">
    <source>
        <dbReference type="ARBA" id="ARBA00012453"/>
    </source>
</evidence>
<feature type="binding site" evidence="13">
    <location>
        <position position="97"/>
    </location>
    <ligand>
        <name>Mg(2+)</name>
        <dbReference type="ChEBI" id="CHEBI:18420"/>
        <label>1</label>
    </ligand>
</feature>
<dbReference type="PROSITE" id="PS51462">
    <property type="entry name" value="NUDIX"/>
    <property type="match status" value="1"/>
</dbReference>
<evidence type="ECO:0000256" key="7">
    <source>
        <dbReference type="ARBA" id="ARBA00022842"/>
    </source>
</evidence>
<organism evidence="16 17">
    <name type="scientific">Aliivibrio logei</name>
    <name type="common">Vibrio logei</name>
    <dbReference type="NCBI Taxonomy" id="688"/>
    <lineage>
        <taxon>Bacteria</taxon>
        <taxon>Pseudomonadati</taxon>
        <taxon>Pseudomonadota</taxon>
        <taxon>Gammaproteobacteria</taxon>
        <taxon>Vibrionales</taxon>
        <taxon>Vibrionaceae</taxon>
        <taxon>Aliivibrio</taxon>
    </lineage>
</organism>
<dbReference type="RefSeq" id="WP_017022542.1">
    <property type="nucleotide sequence ID" value="NZ_CAWMPN010000006.1"/>
</dbReference>
<keyword evidence="5 13" id="KW-0479">Metal-binding</keyword>
<comment type="caution">
    <text evidence="16">The sequence shown here is derived from an EMBL/GenBank/DDBJ whole genome shotgun (WGS) entry which is preliminary data.</text>
</comment>
<accession>A0A1B9P2R3</accession>
<evidence type="ECO:0000256" key="10">
    <source>
        <dbReference type="ARBA" id="ARBA00030308"/>
    </source>
</evidence>
<dbReference type="GO" id="GO:0005829">
    <property type="term" value="C:cytosol"/>
    <property type="evidence" value="ECO:0007669"/>
    <property type="project" value="TreeGrafter"/>
</dbReference>
<dbReference type="NCBIfam" id="NF008003">
    <property type="entry name" value="PRK10729.1"/>
    <property type="match status" value="1"/>
</dbReference>
<proteinExistence type="inferred from homology"/>
<comment type="similarity">
    <text evidence="2">Belongs to the Nudix hydrolase family. NudF subfamily.</text>
</comment>
<dbReference type="GO" id="GO:0019144">
    <property type="term" value="F:ADP-sugar diphosphatase activity"/>
    <property type="evidence" value="ECO:0007669"/>
    <property type="project" value="TreeGrafter"/>
</dbReference>
<dbReference type="PANTHER" id="PTHR11839">
    <property type="entry name" value="UDP/ADP-SUGAR PYROPHOSPHATASE"/>
    <property type="match status" value="1"/>
</dbReference>
<dbReference type="AlphaFoldDB" id="A0A1B9P2R3"/>
<evidence type="ECO:0000256" key="2">
    <source>
        <dbReference type="ARBA" id="ARBA00007482"/>
    </source>
</evidence>
<dbReference type="InterPro" id="IPR004385">
    <property type="entry name" value="NDP_pyrophosphatase"/>
</dbReference>
<dbReference type="Proteomes" id="UP000093523">
    <property type="component" value="Unassembled WGS sequence"/>
</dbReference>
<evidence type="ECO:0000256" key="14">
    <source>
        <dbReference type="PIRSR" id="PIRSR604385-3"/>
    </source>
</evidence>
<dbReference type="InterPro" id="IPR000086">
    <property type="entry name" value="NUDIX_hydrolase_dom"/>
</dbReference>
<dbReference type="OrthoDB" id="5292471at2"/>
<dbReference type="CDD" id="cd24155">
    <property type="entry name" value="NUDIX_ADPRase"/>
    <property type="match status" value="1"/>
</dbReference>
<dbReference type="Pfam" id="PF00293">
    <property type="entry name" value="NUDIX"/>
    <property type="match status" value="1"/>
</dbReference>
<dbReference type="STRING" id="688.A6E04_05915"/>
<dbReference type="InterPro" id="IPR015797">
    <property type="entry name" value="NUDIX_hydrolase-like_dom_sf"/>
</dbReference>
<evidence type="ECO:0000256" key="13">
    <source>
        <dbReference type="PIRSR" id="PIRSR604385-2"/>
    </source>
</evidence>
<evidence type="ECO:0000256" key="9">
    <source>
        <dbReference type="ARBA" id="ARBA00030162"/>
    </source>
</evidence>
<dbReference type="GO" id="GO:0006753">
    <property type="term" value="P:nucleoside phosphate metabolic process"/>
    <property type="evidence" value="ECO:0007669"/>
    <property type="project" value="TreeGrafter"/>
</dbReference>
<evidence type="ECO:0000256" key="8">
    <source>
        <dbReference type="ARBA" id="ARBA00025164"/>
    </source>
</evidence>
<evidence type="ECO:0000256" key="4">
    <source>
        <dbReference type="ARBA" id="ARBA00013297"/>
    </source>
</evidence>
<dbReference type="GO" id="GO:0019693">
    <property type="term" value="P:ribose phosphate metabolic process"/>
    <property type="evidence" value="ECO:0007669"/>
    <property type="project" value="TreeGrafter"/>
</dbReference>
<dbReference type="NCBIfam" id="TIGR00052">
    <property type="entry name" value="nudix-type nucleoside diphosphatase, YffH/AdpP family"/>
    <property type="match status" value="1"/>
</dbReference>
<comment type="catalytic activity">
    <reaction evidence="12">
        <text>ADP-D-ribose + H2O = D-ribose 5-phosphate + AMP + 2 H(+)</text>
        <dbReference type="Rhea" id="RHEA:10412"/>
        <dbReference type="ChEBI" id="CHEBI:15377"/>
        <dbReference type="ChEBI" id="CHEBI:15378"/>
        <dbReference type="ChEBI" id="CHEBI:57967"/>
        <dbReference type="ChEBI" id="CHEBI:78346"/>
        <dbReference type="ChEBI" id="CHEBI:456215"/>
        <dbReference type="EC" id="3.6.1.13"/>
    </reaction>
</comment>
<sequence>MNSSSSIVRANQFTVDDVDVVSKNSLYNGFFKMTNIAFRHRLFSGGWSDIIERELFERGHAVALLPYDPVTDSVVIIEQIRVGALESASPWQYEIVAGMIDNDESAEQVAIRETEEEAGISVSKLEKISHFYPSSGGCTEQLDVFVGCINSLEAIGIHGLEEEGEDIKVHVMTREDAYALVTRGIIENAATIIALQWLELNVSRLRSQWNMIENA</sequence>
<gene>
    <name evidence="16" type="primary">nudF</name>
    <name evidence="16" type="ORF">A6E04_05915</name>
</gene>
<protein>
    <recommendedName>
        <fullName evidence="4">ADP-ribose pyrophosphatase</fullName>
        <ecNumber evidence="3">3.6.1.13</ecNumber>
    </recommendedName>
    <alternativeName>
        <fullName evidence="9">ADP-ribose diphosphatase</fullName>
    </alternativeName>
    <alternativeName>
        <fullName evidence="11">ADP-ribose phosphohydrolase</fullName>
    </alternativeName>
    <alternativeName>
        <fullName evidence="10">Adenosine diphosphoribose pyrophosphatase</fullName>
    </alternativeName>
</protein>
<name>A0A1B9P2R3_ALILO</name>
<dbReference type="InterPro" id="IPR020084">
    <property type="entry name" value="NUDIX_hydrolase_CS"/>
</dbReference>
<feature type="domain" description="Nudix hydrolase" evidence="15">
    <location>
        <begin position="57"/>
        <end position="194"/>
    </location>
</feature>
<keyword evidence="7 13" id="KW-0460">Magnesium</keyword>
<reference evidence="16 17" key="1">
    <citation type="submission" date="2016-06" db="EMBL/GenBank/DDBJ databases">
        <authorList>
            <person name="Kjaerup R.B."/>
            <person name="Dalgaard T.S."/>
            <person name="Juul-Madsen H.R."/>
        </authorList>
    </citation>
    <scope>NUCLEOTIDE SEQUENCE [LARGE SCALE GENOMIC DNA]</scope>
    <source>
        <strain evidence="16 17">1S159</strain>
    </source>
</reference>
<dbReference type="PROSITE" id="PS00893">
    <property type="entry name" value="NUDIX_BOX"/>
    <property type="match status" value="1"/>
</dbReference>
<evidence type="ECO:0000313" key="17">
    <source>
        <dbReference type="Proteomes" id="UP000093523"/>
    </source>
</evidence>
<dbReference type="Gene3D" id="3.90.79.10">
    <property type="entry name" value="Nucleoside Triphosphate Pyrophosphohydrolase"/>
    <property type="match status" value="1"/>
</dbReference>
<dbReference type="PANTHER" id="PTHR11839:SF5">
    <property type="entry name" value="ADP-RIBOSE PYROPHOSPHATASE"/>
    <property type="match status" value="1"/>
</dbReference>
<evidence type="ECO:0000256" key="1">
    <source>
        <dbReference type="ARBA" id="ARBA00001946"/>
    </source>
</evidence>
<evidence type="ECO:0000259" key="15">
    <source>
        <dbReference type="PROSITE" id="PS51462"/>
    </source>
</evidence>
<comment type="cofactor">
    <cofactor evidence="1 13">
        <name>Mg(2+)</name>
        <dbReference type="ChEBI" id="CHEBI:18420"/>
    </cofactor>
</comment>
<dbReference type="EMBL" id="MAJU01000006">
    <property type="protein sequence ID" value="OCH22637.1"/>
    <property type="molecule type" value="Genomic_DNA"/>
</dbReference>
<dbReference type="SUPFAM" id="SSF55811">
    <property type="entry name" value="Nudix"/>
    <property type="match status" value="1"/>
</dbReference>
<feature type="binding site" evidence="13">
    <location>
        <position position="113"/>
    </location>
    <ligand>
        <name>Mg(2+)</name>
        <dbReference type="ChEBI" id="CHEBI:18420"/>
        <label>1</label>
    </ligand>
</feature>
<keyword evidence="6" id="KW-0378">Hydrolase</keyword>
<comment type="function">
    <text evidence="8">Acts on ADP-mannose and ADP-glucose as well as ADP-ribose. Prevents glycogen biosynthesis. The reaction catalyzed by this enzyme is a limiting step of the gluconeogenic process.</text>
</comment>
<dbReference type="GO" id="GO:0047631">
    <property type="term" value="F:ADP-ribose diphosphatase activity"/>
    <property type="evidence" value="ECO:0007669"/>
    <property type="project" value="UniProtKB-EC"/>
</dbReference>
<feature type="binding site" evidence="13">
    <location>
        <position position="165"/>
    </location>
    <ligand>
        <name>Mg(2+)</name>
        <dbReference type="ChEBI" id="CHEBI:18420"/>
        <label>1</label>
    </ligand>
</feature>
<evidence type="ECO:0000313" key="16">
    <source>
        <dbReference type="EMBL" id="OCH22637.1"/>
    </source>
</evidence>
<evidence type="ECO:0000256" key="11">
    <source>
        <dbReference type="ARBA" id="ARBA00033056"/>
    </source>
</evidence>
<dbReference type="EC" id="3.6.1.13" evidence="3"/>
<evidence type="ECO:0000256" key="6">
    <source>
        <dbReference type="ARBA" id="ARBA00022801"/>
    </source>
</evidence>